<evidence type="ECO:0000256" key="2">
    <source>
        <dbReference type="ARBA" id="ARBA00022692"/>
    </source>
</evidence>
<evidence type="ECO:0000313" key="7">
    <source>
        <dbReference type="EMBL" id="KAK3216848.1"/>
    </source>
</evidence>
<dbReference type="InterPro" id="IPR052786">
    <property type="entry name" value="Spore_wall_assembly"/>
</dbReference>
<dbReference type="Proteomes" id="UP001280581">
    <property type="component" value="Unassembled WGS sequence"/>
</dbReference>
<name>A0AAN6RLJ6_9PLEO</name>
<feature type="region of interest" description="Disordered" evidence="5">
    <location>
        <begin position="266"/>
        <end position="285"/>
    </location>
</feature>
<dbReference type="EMBL" id="WVTA01000001">
    <property type="protein sequence ID" value="KAK3216848.1"/>
    <property type="molecule type" value="Genomic_DNA"/>
</dbReference>
<feature type="transmembrane region" description="Helical" evidence="6">
    <location>
        <begin position="169"/>
        <end position="189"/>
    </location>
</feature>
<dbReference type="PANTHER" id="PTHR34292:SF2">
    <property type="entry name" value="OUTER SPORE WALL PROTEIN LDS1"/>
    <property type="match status" value="1"/>
</dbReference>
<protein>
    <recommendedName>
        <fullName evidence="9">Outer spore wall protein RRT8</fullName>
    </recommendedName>
</protein>
<keyword evidence="2 6" id="KW-0812">Transmembrane</keyword>
<keyword evidence="8" id="KW-1185">Reference proteome</keyword>
<evidence type="ECO:0000256" key="6">
    <source>
        <dbReference type="SAM" id="Phobius"/>
    </source>
</evidence>
<feature type="transmembrane region" description="Helical" evidence="6">
    <location>
        <begin position="53"/>
        <end position="73"/>
    </location>
</feature>
<dbReference type="InterPro" id="IPR059112">
    <property type="entry name" value="CysZ/EI24"/>
</dbReference>
<dbReference type="GO" id="GO:0005628">
    <property type="term" value="C:prospore membrane"/>
    <property type="evidence" value="ECO:0007669"/>
    <property type="project" value="TreeGrafter"/>
</dbReference>
<reference evidence="7 8" key="1">
    <citation type="submission" date="2021-02" db="EMBL/GenBank/DDBJ databases">
        <title>Genome assembly of Pseudopithomyces chartarum.</title>
        <authorList>
            <person name="Jauregui R."/>
            <person name="Singh J."/>
            <person name="Voisey C."/>
        </authorList>
    </citation>
    <scope>NUCLEOTIDE SEQUENCE [LARGE SCALE GENOMIC DNA]</scope>
    <source>
        <strain evidence="7 8">AGR01</strain>
    </source>
</reference>
<organism evidence="7 8">
    <name type="scientific">Pseudopithomyces chartarum</name>
    <dbReference type="NCBI Taxonomy" id="1892770"/>
    <lineage>
        <taxon>Eukaryota</taxon>
        <taxon>Fungi</taxon>
        <taxon>Dikarya</taxon>
        <taxon>Ascomycota</taxon>
        <taxon>Pezizomycotina</taxon>
        <taxon>Dothideomycetes</taxon>
        <taxon>Pleosporomycetidae</taxon>
        <taxon>Pleosporales</taxon>
        <taxon>Massarineae</taxon>
        <taxon>Didymosphaeriaceae</taxon>
        <taxon>Pseudopithomyces</taxon>
    </lineage>
</organism>
<feature type="transmembrane region" description="Helical" evidence="6">
    <location>
        <begin position="85"/>
        <end position="106"/>
    </location>
</feature>
<dbReference type="AlphaFoldDB" id="A0AAN6RLJ6"/>
<comment type="subcellular location">
    <subcellularLocation>
        <location evidence="1">Membrane</location>
        <topology evidence="1">Multi-pass membrane protein</topology>
    </subcellularLocation>
</comment>
<evidence type="ECO:0000256" key="5">
    <source>
        <dbReference type="SAM" id="MobiDB-lite"/>
    </source>
</evidence>
<dbReference type="Pfam" id="PF07264">
    <property type="entry name" value="EI24"/>
    <property type="match status" value="1"/>
</dbReference>
<dbReference type="GO" id="GO:0005811">
    <property type="term" value="C:lipid droplet"/>
    <property type="evidence" value="ECO:0007669"/>
    <property type="project" value="TreeGrafter"/>
</dbReference>
<dbReference type="GO" id="GO:0005619">
    <property type="term" value="C:ascospore wall"/>
    <property type="evidence" value="ECO:0007669"/>
    <property type="project" value="TreeGrafter"/>
</dbReference>
<sequence>MSEKVKEVAKEEFEQAKVLASDAVRSGAYLYPLKGIAYFFSHRALWRPLASKLIPTLSLGLGVTISMFILTYVPQAAVLTLVNGPLAIVTTVLLVLSEASTIFSVLSKNFLIDEALIDTFDGTLLARNQSALVSRERQMKPSGGDYMARLGKITRGPFEKWSPKAIIRYFLYLPLNMVPIVGTVMFVVLQGRKTGPTAHARYFQLKRMDKRQKEQFIERRKAAYTSFGVPAVLLELIPIAGIFFSFTNTVGAALWAADIEEKSATGETTAPGLRSQAEAVSRKEL</sequence>
<evidence type="ECO:0000256" key="3">
    <source>
        <dbReference type="ARBA" id="ARBA00022989"/>
    </source>
</evidence>
<comment type="caution">
    <text evidence="7">The sequence shown here is derived from an EMBL/GenBank/DDBJ whole genome shotgun (WGS) entry which is preliminary data.</text>
</comment>
<keyword evidence="4 6" id="KW-0472">Membrane</keyword>
<accession>A0AAN6RLJ6</accession>
<gene>
    <name evidence="7" type="ORF">GRF29_1g1139477</name>
</gene>
<evidence type="ECO:0000256" key="4">
    <source>
        <dbReference type="ARBA" id="ARBA00023136"/>
    </source>
</evidence>
<evidence type="ECO:0000313" key="8">
    <source>
        <dbReference type="Proteomes" id="UP001280581"/>
    </source>
</evidence>
<proteinExistence type="predicted"/>
<evidence type="ECO:0000256" key="1">
    <source>
        <dbReference type="ARBA" id="ARBA00004141"/>
    </source>
</evidence>
<keyword evidence="3 6" id="KW-1133">Transmembrane helix</keyword>
<evidence type="ECO:0008006" key="9">
    <source>
        <dbReference type="Google" id="ProtNLM"/>
    </source>
</evidence>
<dbReference type="PANTHER" id="PTHR34292">
    <property type="entry name" value="OUTER SPORE WALL PROTEIN LDS1"/>
    <property type="match status" value="1"/>
</dbReference>